<dbReference type="Gene3D" id="3.90.550.10">
    <property type="entry name" value="Spore Coat Polysaccharide Biosynthesis Protein SpsA, Chain A"/>
    <property type="match status" value="1"/>
</dbReference>
<dbReference type="EMBL" id="LVEN01000042">
    <property type="protein sequence ID" value="OCB70584.1"/>
    <property type="molecule type" value="Genomic_DNA"/>
</dbReference>
<dbReference type="PANTHER" id="PTHR22916:SF3">
    <property type="entry name" value="UDP-GLCNAC:BETAGAL BETA-1,3-N-ACETYLGLUCOSAMINYLTRANSFERASE-LIKE PROTEIN 1"/>
    <property type="match status" value="1"/>
</dbReference>
<dbReference type="Proteomes" id="UP000093343">
    <property type="component" value="Unassembled WGS sequence"/>
</dbReference>
<organism evidence="2 3">
    <name type="scientific">Flavobacterium piscis</name>
    <dbReference type="NCBI Taxonomy" id="1114874"/>
    <lineage>
        <taxon>Bacteria</taxon>
        <taxon>Pseudomonadati</taxon>
        <taxon>Bacteroidota</taxon>
        <taxon>Flavobacteriia</taxon>
        <taxon>Flavobacteriales</taxon>
        <taxon>Flavobacteriaceae</taxon>
        <taxon>Flavobacterium</taxon>
    </lineage>
</organism>
<dbReference type="SUPFAM" id="SSF53448">
    <property type="entry name" value="Nucleotide-diphospho-sugar transferases"/>
    <property type="match status" value="1"/>
</dbReference>
<gene>
    <name evidence="2" type="ORF">FLP_18075</name>
</gene>
<sequence>MNKVEQISPLVSIIIPTFNREKLIKETLESVASQTYANWECVIVDDGSTDKTVTVVKEFIKNDNRFTFYALEHKGVSYARNHALSKILGEFIQFLDSDDLLHKNKISESLKALAKEELNHKIVISNFMMFRDTLQNMEPPFCKLTPNVFTFEKVLYDWDFQFNIPIHCGLFHKSNFVNFQFQSELGAKEDWIMWLKIFKNNPEVIFIDLPLAYYRYHDKNMTKDFVHMKSNFFYSFSILKTMVSESDFEAFLIFLIEKYYQQSSENALVLKKYKHSNSYKTGNRIRKIISKLHLLGLSKWILMKVGNTQ</sequence>
<comment type="caution">
    <text evidence="2">The sequence shown here is derived from an EMBL/GenBank/DDBJ whole genome shotgun (WGS) entry which is preliminary data.</text>
</comment>
<accession>A0ABX2XEJ8</accession>
<proteinExistence type="predicted"/>
<dbReference type="InterPro" id="IPR001173">
    <property type="entry name" value="Glyco_trans_2-like"/>
</dbReference>
<evidence type="ECO:0000259" key="1">
    <source>
        <dbReference type="Pfam" id="PF00535"/>
    </source>
</evidence>
<dbReference type="Pfam" id="PF00535">
    <property type="entry name" value="Glycos_transf_2"/>
    <property type="match status" value="1"/>
</dbReference>
<reference evidence="3" key="1">
    <citation type="submission" date="2016-03" db="EMBL/GenBank/DDBJ databases">
        <title>Draft genome sequence of Paenibacillus glacialis DSM 22343.</title>
        <authorList>
            <person name="Shin S.-K."/>
            <person name="Yi H."/>
        </authorList>
    </citation>
    <scope>NUCLEOTIDE SEQUENCE [LARGE SCALE GENOMIC DNA]</scope>
    <source>
        <strain evidence="3">CCUG 60099</strain>
    </source>
</reference>
<evidence type="ECO:0000313" key="3">
    <source>
        <dbReference type="Proteomes" id="UP000093343"/>
    </source>
</evidence>
<dbReference type="InterPro" id="IPR029044">
    <property type="entry name" value="Nucleotide-diphossugar_trans"/>
</dbReference>
<evidence type="ECO:0000313" key="2">
    <source>
        <dbReference type="EMBL" id="OCB70584.1"/>
    </source>
</evidence>
<dbReference type="CDD" id="cd00761">
    <property type="entry name" value="Glyco_tranf_GTA_type"/>
    <property type="match status" value="1"/>
</dbReference>
<dbReference type="RefSeq" id="WP_065450901.1">
    <property type="nucleotide sequence ID" value="NZ_LVEN01000042.1"/>
</dbReference>
<dbReference type="PANTHER" id="PTHR22916">
    <property type="entry name" value="GLYCOSYLTRANSFERASE"/>
    <property type="match status" value="1"/>
</dbReference>
<protein>
    <recommendedName>
        <fullName evidence="1">Glycosyltransferase 2-like domain-containing protein</fullName>
    </recommendedName>
</protein>
<feature type="domain" description="Glycosyltransferase 2-like" evidence="1">
    <location>
        <begin position="12"/>
        <end position="142"/>
    </location>
</feature>
<name>A0ABX2XEJ8_9FLAO</name>
<keyword evidence="3" id="KW-1185">Reference proteome</keyword>